<dbReference type="PANTHER" id="PTHR47619:SF1">
    <property type="entry name" value="EXODEOXYRIBONUCLEASE WALJ"/>
    <property type="match status" value="1"/>
</dbReference>
<dbReference type="InterPro" id="IPR052533">
    <property type="entry name" value="WalJ/YycJ-like"/>
</dbReference>
<dbReference type="Gene3D" id="3.60.15.10">
    <property type="entry name" value="Ribonuclease Z/Hydroxyacylglutathione hydrolase-like"/>
    <property type="match status" value="1"/>
</dbReference>
<dbReference type="STRING" id="430522.BFS30_13325"/>
<dbReference type="InterPro" id="IPR036866">
    <property type="entry name" value="RibonucZ/Hydroxyglut_hydro"/>
</dbReference>
<name>A0A1H0MC52_9SPHI</name>
<dbReference type="RefSeq" id="WP_074613108.1">
    <property type="nucleotide sequence ID" value="NZ_FNGY01000022.1"/>
</dbReference>
<dbReference type="EMBL" id="FNGY01000022">
    <property type="protein sequence ID" value="SDO77937.1"/>
    <property type="molecule type" value="Genomic_DNA"/>
</dbReference>
<feature type="domain" description="Metallo-beta-lactamase" evidence="1">
    <location>
        <begin position="16"/>
        <end position="191"/>
    </location>
</feature>
<dbReference type="OrthoDB" id="9781189at2"/>
<dbReference type="PANTHER" id="PTHR47619">
    <property type="entry name" value="METALLO-HYDROLASE YYCJ-RELATED"/>
    <property type="match status" value="1"/>
</dbReference>
<evidence type="ECO:0000259" key="1">
    <source>
        <dbReference type="SMART" id="SM00849"/>
    </source>
</evidence>
<organism evidence="2 3">
    <name type="scientific">Pedobacter steynii</name>
    <dbReference type="NCBI Taxonomy" id="430522"/>
    <lineage>
        <taxon>Bacteria</taxon>
        <taxon>Pseudomonadati</taxon>
        <taxon>Bacteroidota</taxon>
        <taxon>Sphingobacteriia</taxon>
        <taxon>Sphingobacteriales</taxon>
        <taxon>Sphingobacteriaceae</taxon>
        <taxon>Pedobacter</taxon>
    </lineage>
</organism>
<dbReference type="InterPro" id="IPR001279">
    <property type="entry name" value="Metallo-B-lactamas"/>
</dbReference>
<dbReference type="SMART" id="SM00849">
    <property type="entry name" value="Lactamase_B"/>
    <property type="match status" value="1"/>
</dbReference>
<evidence type="ECO:0000313" key="2">
    <source>
        <dbReference type="EMBL" id="SDO77937.1"/>
    </source>
</evidence>
<dbReference type="SUPFAM" id="SSF56281">
    <property type="entry name" value="Metallo-hydrolase/oxidoreductase"/>
    <property type="match status" value="1"/>
</dbReference>
<proteinExistence type="predicted"/>
<protein>
    <submittedName>
        <fullName evidence="2">Phosphoribosyl 1,2-cyclic phosphodiesterase</fullName>
    </submittedName>
</protein>
<sequence>MACNTLFIASLNSGSNGNCYYVGNETEAVLIDAGISCRETEKRMLRLGLSMDKVKAIFISHEHTDHIKGLAVLSAKFNLPVYITPGTLRGCRFNLRADLVRTLLSHQSVQVGDLHISSFLKLHDAAEPHSFLVSCGATKVGVFTDLGAVCEELTSHFQQCHAAFLETNYDDDLLSKSAYPYFLKKRISGGMGHLSNKQALDLFIAHKPAFMSYLLLSHLSKDNNCPELARNLFREHANGTEIVVASRYEETAVYAISEPVAVHSF</sequence>
<keyword evidence="3" id="KW-1185">Reference proteome</keyword>
<gene>
    <name evidence="2" type="ORF">SAMN05421820_1229</name>
</gene>
<dbReference type="Proteomes" id="UP000183200">
    <property type="component" value="Unassembled WGS sequence"/>
</dbReference>
<dbReference type="AlphaFoldDB" id="A0A1H0MC52"/>
<accession>A0A1H0MC52</accession>
<reference evidence="3" key="1">
    <citation type="submission" date="2016-10" db="EMBL/GenBank/DDBJ databases">
        <authorList>
            <person name="Varghese N."/>
            <person name="Submissions S."/>
        </authorList>
    </citation>
    <scope>NUCLEOTIDE SEQUENCE [LARGE SCALE GENOMIC DNA]</scope>
    <source>
        <strain evidence="3">DSM 19110</strain>
    </source>
</reference>
<evidence type="ECO:0000313" key="3">
    <source>
        <dbReference type="Proteomes" id="UP000183200"/>
    </source>
</evidence>
<dbReference type="Pfam" id="PF12706">
    <property type="entry name" value="Lactamase_B_2"/>
    <property type="match status" value="1"/>
</dbReference>